<dbReference type="InterPro" id="IPR005135">
    <property type="entry name" value="Endo/exonuclease/phosphatase"/>
</dbReference>
<feature type="domain" description="Endonuclease/exonuclease/phosphatase" evidence="1">
    <location>
        <begin position="4"/>
        <end position="153"/>
    </location>
</feature>
<dbReference type="OrthoDB" id="5823144at2759"/>
<evidence type="ECO:0000313" key="2">
    <source>
        <dbReference type="Proteomes" id="UP000025227"/>
    </source>
</evidence>
<dbReference type="InterPro" id="IPR036691">
    <property type="entry name" value="Endo/exonu/phosph_ase_sf"/>
</dbReference>
<evidence type="ECO:0000259" key="1">
    <source>
        <dbReference type="Pfam" id="PF03372"/>
    </source>
</evidence>
<proteinExistence type="predicted"/>
<reference evidence="3" key="1">
    <citation type="submission" date="2020-12" db="UniProtKB">
        <authorList>
            <consortium name="WormBaseParasite"/>
        </authorList>
    </citation>
    <scope>IDENTIFICATION</scope>
    <source>
        <strain evidence="3">MHco3</strain>
    </source>
</reference>
<evidence type="ECO:0000313" key="3">
    <source>
        <dbReference type="WBParaSite" id="HCON_00175130-00001"/>
    </source>
</evidence>
<protein>
    <submittedName>
        <fullName evidence="3">Reverse transcriptase domain-containing protein</fullName>
    </submittedName>
</protein>
<name>A0A7I4Z5C1_HAECO</name>
<dbReference type="WBParaSite" id="HCON_00175130-00001">
    <property type="protein sequence ID" value="HCON_00175130-00001"/>
    <property type="gene ID" value="HCON_00175130"/>
</dbReference>
<organism evidence="2 3">
    <name type="scientific">Haemonchus contortus</name>
    <name type="common">Barber pole worm</name>
    <dbReference type="NCBI Taxonomy" id="6289"/>
    <lineage>
        <taxon>Eukaryota</taxon>
        <taxon>Metazoa</taxon>
        <taxon>Ecdysozoa</taxon>
        <taxon>Nematoda</taxon>
        <taxon>Chromadorea</taxon>
        <taxon>Rhabditida</taxon>
        <taxon>Rhabditina</taxon>
        <taxon>Rhabditomorpha</taxon>
        <taxon>Strongyloidea</taxon>
        <taxon>Trichostrongylidae</taxon>
        <taxon>Haemonchus</taxon>
    </lineage>
</organism>
<dbReference type="Pfam" id="PF03372">
    <property type="entry name" value="Exo_endo_phos"/>
    <property type="match status" value="1"/>
</dbReference>
<dbReference type="Gene3D" id="3.60.10.10">
    <property type="entry name" value="Endonuclease/exonuclease/phosphatase"/>
    <property type="match status" value="1"/>
</dbReference>
<keyword evidence="2" id="KW-1185">Reference proteome</keyword>
<dbReference type="AlphaFoldDB" id="A0A7I4Z5C1"/>
<dbReference type="GO" id="GO:0003824">
    <property type="term" value="F:catalytic activity"/>
    <property type="evidence" value="ECO:0007669"/>
    <property type="project" value="InterPro"/>
</dbReference>
<accession>A0A7I4Z5C1</accession>
<dbReference type="SUPFAM" id="SSF56219">
    <property type="entry name" value="DNase I-like"/>
    <property type="match status" value="1"/>
</dbReference>
<sequence>MAICTFNARTLASEACIEDLMMQARKIKYDVIGLTETRRHRPLHAVFETGEALFLGTCDSTGVGGVGVLVNTHLAMNIDSYESLTTRIGRLRLRRCGSTPALTVFVVYAPTSSYDDEELEAFYMDMEKLYREDHTFFKVIVGDFNAKIGPRRTTEELYIGTHGMEWNEQGERPSEFIMSTHTIHGNSQFQKPSHSRWTWESPGGQFHNEIDPIIVIRKFCLTDVADVPNAWRERAAKFRKRSPKIVVNWDHFASLASLWEDSVNDNIDEEYDRLVEHLHNCARKVESLQVTRRLSSKTLELIRQRGIARATGNHQQTSELAKLCREAIKEDLKEKRAAVMDEAAEAGKSIRKARRSFANYKSKMTFLCRPDGTVTASRRAMEKVIYDFYSDLFDSHVYMPTCHLRQDGYVVPSVLPSEIRHAITSMRNGTAPGPDGIKAQHLKSLPPVIVKTLARLFTRCGTCRNAKCPLREKLARPCCCIRREIQTTLAITAQFACSL</sequence>
<dbReference type="Proteomes" id="UP000025227">
    <property type="component" value="Unplaced"/>
</dbReference>